<dbReference type="STRING" id="479431.Namu_2926"/>
<dbReference type="SUPFAM" id="SSF56300">
    <property type="entry name" value="Metallo-dependent phosphatases"/>
    <property type="match status" value="1"/>
</dbReference>
<dbReference type="InterPro" id="IPR051158">
    <property type="entry name" value="Metallophosphoesterase_sf"/>
</dbReference>
<dbReference type="CDD" id="cd07385">
    <property type="entry name" value="MPP_YkuE_C"/>
    <property type="match status" value="1"/>
</dbReference>
<dbReference type="Proteomes" id="UP000002218">
    <property type="component" value="Chromosome"/>
</dbReference>
<keyword evidence="3" id="KW-0812">Transmembrane</keyword>
<reference evidence="6" key="1">
    <citation type="submission" date="2009-09" db="EMBL/GenBank/DDBJ databases">
        <title>The complete genome of Nakamurella multipartita DSM 44233.</title>
        <authorList>
            <consortium name="US DOE Joint Genome Institute (JGI-PGF)"/>
            <person name="Lucas S."/>
            <person name="Copeland A."/>
            <person name="Lapidus A."/>
            <person name="Glavina del Rio T."/>
            <person name="Dalin E."/>
            <person name="Tice H."/>
            <person name="Bruce D."/>
            <person name="Goodwin L."/>
            <person name="Pitluck S."/>
            <person name="Kyrpides N."/>
            <person name="Mavromatis K."/>
            <person name="Ivanova N."/>
            <person name="Ovchinnikova G."/>
            <person name="Sims D."/>
            <person name="Meincke L."/>
            <person name="Brettin T."/>
            <person name="Detter J.C."/>
            <person name="Han C."/>
            <person name="Larimer F."/>
            <person name="Land M."/>
            <person name="Hauser L."/>
            <person name="Markowitz V."/>
            <person name="Cheng J.-F."/>
            <person name="Hugenholtz P."/>
            <person name="Woyke T."/>
            <person name="Wu D."/>
            <person name="Klenk H.-P."/>
            <person name="Eisen J.A."/>
        </authorList>
    </citation>
    <scope>NUCLEOTIDE SEQUENCE [LARGE SCALE GENOMIC DNA]</scope>
    <source>
        <strain evidence="6">ATCC 700099 / DSM 44233 / CIP 104796 / JCM 9543 / NBRC 105858 / Y-104</strain>
    </source>
</reference>
<reference evidence="5 6" key="2">
    <citation type="journal article" date="2010" name="Stand. Genomic Sci.">
        <title>Complete genome sequence of Nakamurella multipartita type strain (Y-104).</title>
        <authorList>
            <person name="Tice H."/>
            <person name="Mayilraj S."/>
            <person name="Sims D."/>
            <person name="Lapidus A."/>
            <person name="Nolan M."/>
            <person name="Lucas S."/>
            <person name="Glavina Del Rio T."/>
            <person name="Copeland A."/>
            <person name="Cheng J.F."/>
            <person name="Meincke L."/>
            <person name="Bruce D."/>
            <person name="Goodwin L."/>
            <person name="Pitluck S."/>
            <person name="Ivanova N."/>
            <person name="Mavromatis K."/>
            <person name="Ovchinnikova G."/>
            <person name="Pati A."/>
            <person name="Chen A."/>
            <person name="Palaniappan K."/>
            <person name="Land M."/>
            <person name="Hauser L."/>
            <person name="Chang Y.J."/>
            <person name="Jeffries C.D."/>
            <person name="Detter J.C."/>
            <person name="Brettin T."/>
            <person name="Rohde M."/>
            <person name="Goker M."/>
            <person name="Bristow J."/>
            <person name="Eisen J.A."/>
            <person name="Markowitz V."/>
            <person name="Hugenholtz P."/>
            <person name="Kyrpides N.C."/>
            <person name="Klenk H.P."/>
            <person name="Chen F."/>
        </authorList>
    </citation>
    <scope>NUCLEOTIDE SEQUENCE [LARGE SCALE GENOMIC DNA]</scope>
    <source>
        <strain evidence="6">ATCC 700099 / DSM 44233 / CIP 104796 / JCM 9543 / NBRC 105858 / Y-104</strain>
    </source>
</reference>
<gene>
    <name evidence="5" type="ordered locus">Namu_2926</name>
</gene>
<feature type="transmembrane region" description="Helical" evidence="3">
    <location>
        <begin position="43"/>
        <end position="64"/>
    </location>
</feature>
<keyword evidence="3" id="KW-1133">Transmembrane helix</keyword>
<dbReference type="PANTHER" id="PTHR31302">
    <property type="entry name" value="TRANSMEMBRANE PROTEIN WITH METALLOPHOSPHOESTERASE DOMAIN-RELATED"/>
    <property type="match status" value="1"/>
</dbReference>
<evidence type="ECO:0000256" key="3">
    <source>
        <dbReference type="SAM" id="Phobius"/>
    </source>
</evidence>
<dbReference type="OrthoDB" id="9780884at2"/>
<sequence>MSAPAQRRGPVPGPFALVAATVLLLLYAVPWWVLVLAPGWPSWLFWAGTALTVGALALLPLAMVRGHGRRAQDGWAVVGDTGLGVLWLLFSWSVIGGVLDLALAVAGVPIGPRWVAPAVLIWVLALGSWGMVQARRVPRVRRTEIRLDRLDPAFDGVRIVLLADTHYGPIDRARWSARMVEAVNRLHPDVVAHAGDLADGSVARRAVQVAPLGEVQAALARVYITGNHEYFSGAQPWVEHMAGLGWSVLHNRHLTLTRGSAHLVLAGIDDRTAAGSGVPGHGADLPAALAGAPPQAPVVLLAHQPKQVSAAVAAGVDLQLSGHTHGGQIWPFHLIVRVEQGALQGLSRAGGRTQLYTTRGAGFWGPPFRVFAPSEISLLILRAGAPA</sequence>
<protein>
    <submittedName>
        <fullName evidence="5">Metallophosphoesterase</fullName>
    </submittedName>
</protein>
<evidence type="ECO:0000313" key="5">
    <source>
        <dbReference type="EMBL" id="ACV79264.1"/>
    </source>
</evidence>
<keyword evidence="1" id="KW-0479">Metal-binding</keyword>
<dbReference type="EMBL" id="CP001737">
    <property type="protein sequence ID" value="ACV79264.1"/>
    <property type="molecule type" value="Genomic_DNA"/>
</dbReference>
<dbReference type="GO" id="GO:0016020">
    <property type="term" value="C:membrane"/>
    <property type="evidence" value="ECO:0007669"/>
    <property type="project" value="GOC"/>
</dbReference>
<name>C8XAL1_NAKMY</name>
<dbReference type="Pfam" id="PF00149">
    <property type="entry name" value="Metallophos"/>
    <property type="match status" value="1"/>
</dbReference>
<feature type="domain" description="Calcineurin-like phosphoesterase" evidence="4">
    <location>
        <begin position="158"/>
        <end position="326"/>
    </location>
</feature>
<keyword evidence="2" id="KW-0378">Hydrolase</keyword>
<accession>C8XAL1</accession>
<keyword evidence="6" id="KW-1185">Reference proteome</keyword>
<dbReference type="PANTHER" id="PTHR31302:SF31">
    <property type="entry name" value="PHOSPHODIESTERASE YAEI"/>
    <property type="match status" value="1"/>
</dbReference>
<evidence type="ECO:0000313" key="6">
    <source>
        <dbReference type="Proteomes" id="UP000002218"/>
    </source>
</evidence>
<dbReference type="InterPro" id="IPR029052">
    <property type="entry name" value="Metallo-depent_PP-like"/>
</dbReference>
<proteinExistence type="predicted"/>
<dbReference type="HOGENOM" id="CLU_025443_5_1_11"/>
<dbReference type="AlphaFoldDB" id="C8XAL1"/>
<feature type="transmembrane region" description="Helical" evidence="3">
    <location>
        <begin position="15"/>
        <end position="37"/>
    </location>
</feature>
<organism evidence="5 6">
    <name type="scientific">Nakamurella multipartita (strain ATCC 700099 / DSM 44233 / CIP 104796 / JCM 9543 / NBRC 105858 / Y-104)</name>
    <name type="common">Microsphaera multipartita</name>
    <dbReference type="NCBI Taxonomy" id="479431"/>
    <lineage>
        <taxon>Bacteria</taxon>
        <taxon>Bacillati</taxon>
        <taxon>Actinomycetota</taxon>
        <taxon>Actinomycetes</taxon>
        <taxon>Nakamurellales</taxon>
        <taxon>Nakamurellaceae</taxon>
        <taxon>Nakamurella</taxon>
    </lineage>
</organism>
<dbReference type="InParanoid" id="C8XAL1"/>
<dbReference type="GO" id="GO:0046872">
    <property type="term" value="F:metal ion binding"/>
    <property type="evidence" value="ECO:0007669"/>
    <property type="project" value="UniProtKB-KW"/>
</dbReference>
<dbReference type="eggNOG" id="COG1408">
    <property type="taxonomic scope" value="Bacteria"/>
</dbReference>
<evidence type="ECO:0000256" key="2">
    <source>
        <dbReference type="ARBA" id="ARBA00022801"/>
    </source>
</evidence>
<dbReference type="RefSeq" id="WP_015748138.1">
    <property type="nucleotide sequence ID" value="NC_013235.1"/>
</dbReference>
<dbReference type="GO" id="GO:0008758">
    <property type="term" value="F:UDP-2,3-diacylglucosamine hydrolase activity"/>
    <property type="evidence" value="ECO:0007669"/>
    <property type="project" value="TreeGrafter"/>
</dbReference>
<dbReference type="GO" id="GO:0009245">
    <property type="term" value="P:lipid A biosynthetic process"/>
    <property type="evidence" value="ECO:0007669"/>
    <property type="project" value="TreeGrafter"/>
</dbReference>
<evidence type="ECO:0000259" key="4">
    <source>
        <dbReference type="Pfam" id="PF00149"/>
    </source>
</evidence>
<feature type="transmembrane region" description="Helical" evidence="3">
    <location>
        <begin position="85"/>
        <end position="108"/>
    </location>
</feature>
<keyword evidence="3" id="KW-0472">Membrane</keyword>
<dbReference type="InterPro" id="IPR004843">
    <property type="entry name" value="Calcineurin-like_PHP"/>
</dbReference>
<dbReference type="KEGG" id="nml:Namu_2926"/>
<dbReference type="Gene3D" id="3.60.21.10">
    <property type="match status" value="1"/>
</dbReference>
<evidence type="ECO:0000256" key="1">
    <source>
        <dbReference type="ARBA" id="ARBA00022723"/>
    </source>
</evidence>
<feature type="transmembrane region" description="Helical" evidence="3">
    <location>
        <begin position="114"/>
        <end position="132"/>
    </location>
</feature>